<evidence type="ECO:0000256" key="7">
    <source>
        <dbReference type="SAM" id="Phobius"/>
    </source>
</evidence>
<proteinExistence type="predicted"/>
<dbReference type="SMART" id="SM00382">
    <property type="entry name" value="AAA"/>
    <property type="match status" value="1"/>
</dbReference>
<evidence type="ECO:0000256" key="2">
    <source>
        <dbReference type="ARBA" id="ARBA00022692"/>
    </source>
</evidence>
<dbReference type="EMBL" id="UHFO01000001">
    <property type="protein sequence ID" value="SUN62724.1"/>
    <property type="molecule type" value="Genomic_DNA"/>
</dbReference>
<evidence type="ECO:0000259" key="8">
    <source>
        <dbReference type="PROSITE" id="PS50893"/>
    </source>
</evidence>
<dbReference type="Gene3D" id="3.40.50.300">
    <property type="entry name" value="P-loop containing nucleotide triphosphate hydrolases"/>
    <property type="match status" value="1"/>
</dbReference>
<evidence type="ECO:0000313" key="10">
    <source>
        <dbReference type="EMBL" id="SUN62724.1"/>
    </source>
</evidence>
<dbReference type="CDD" id="cd03228">
    <property type="entry name" value="ABCC_MRP_Like"/>
    <property type="match status" value="1"/>
</dbReference>
<dbReference type="PANTHER" id="PTHR43394:SF1">
    <property type="entry name" value="ATP-BINDING CASSETTE SUB-FAMILY B MEMBER 10, MITOCHONDRIAL"/>
    <property type="match status" value="1"/>
</dbReference>
<sequence>MTMKKFYNYIGLYTKSLKFVWKTSQFMMLWMIMIVPIQAILPSISIYITNIVLNKISFMNSLNITLVVISWGVVFFLNNLMSPLLVMIQGKLTDLLTYKLNTDLMQKSENLQSISFFEDSEFYNDIQLLSSEASWRPVNLLVFGSSLISNAIMFGSMLLIVSSISILMSVILFFILIPQGIVTYRIQQQAFETLVSNTEESRKLDYYSQVLLSNNHIKDIRLYNLYSFFIKKYTDTFSLITGKLQVDRRKKFINSTLFLTINSIVILAMFGHVIIQIKQGRLELGVLFVFSTSIIYSINSMARLVEDSALLYDTLLYMENFFKFMEVEDNLVLESSTEKSKPHFTDSLIEFRNVNFSYSKGSESVLNNINLSINKGEKIAIVGENGAGKTTLVKLLCAFYPNYSGEIIVNDKSLREYDLTEYRRQITSIFQDFSRFDISLRENVALSDLSRLKKQDDILRALSNGRFNLKSISLDQILGRKFEGGKELSGGEWQKVALSRAFFSNASILILDEPTSSIDAKAEYELFQDFINLTKERTVFYITHRLASVKFADRIIVLKSGRIHAIGTHSELMNTDEYYRQLYTMQSSMYVEK</sequence>
<protein>
    <submittedName>
        <fullName evidence="10">ABC transporter ATP-binding protein/peptidase</fullName>
    </submittedName>
</protein>
<name>A0A9X8XHB3_STREQ</name>
<dbReference type="Proteomes" id="UP000254559">
    <property type="component" value="Unassembled WGS sequence"/>
</dbReference>
<keyword evidence="3" id="KW-0547">Nucleotide-binding</keyword>
<dbReference type="InterPro" id="IPR017871">
    <property type="entry name" value="ABC_transporter-like_CS"/>
</dbReference>
<evidence type="ECO:0000313" key="11">
    <source>
        <dbReference type="EMBL" id="VTT23119.1"/>
    </source>
</evidence>
<comment type="subcellular location">
    <subcellularLocation>
        <location evidence="1">Cell membrane</location>
        <topology evidence="1">Multi-pass membrane protein</topology>
    </subcellularLocation>
</comment>
<organism evidence="10 12">
    <name type="scientific">Streptococcus dysgalactiae subsp. equisimilis</name>
    <name type="common">Streptococcus equisimilis</name>
    <dbReference type="NCBI Taxonomy" id="119602"/>
    <lineage>
        <taxon>Bacteria</taxon>
        <taxon>Bacillati</taxon>
        <taxon>Bacillota</taxon>
        <taxon>Bacilli</taxon>
        <taxon>Lactobacillales</taxon>
        <taxon>Streptococcaceae</taxon>
        <taxon>Streptococcus</taxon>
    </lineage>
</organism>
<feature type="transmembrane region" description="Helical" evidence="7">
    <location>
        <begin position="27"/>
        <end position="53"/>
    </location>
</feature>
<evidence type="ECO:0000259" key="9">
    <source>
        <dbReference type="PROSITE" id="PS50929"/>
    </source>
</evidence>
<accession>A0A9X8XHB3</accession>
<dbReference type="PANTHER" id="PTHR43394">
    <property type="entry name" value="ATP-DEPENDENT PERMEASE MDL1, MITOCHONDRIAL"/>
    <property type="match status" value="1"/>
</dbReference>
<dbReference type="InterPro" id="IPR036640">
    <property type="entry name" value="ABC1_TM_sf"/>
</dbReference>
<dbReference type="InterPro" id="IPR011527">
    <property type="entry name" value="ABC1_TM_dom"/>
</dbReference>
<feature type="transmembrane region" description="Helical" evidence="7">
    <location>
        <begin position="65"/>
        <end position="88"/>
    </location>
</feature>
<gene>
    <name evidence="10" type="primary">apxIB</name>
    <name evidence="11" type="ORF">NCTC11557_00502</name>
    <name evidence="10" type="ORF">NCTC11564_00634</name>
</gene>
<dbReference type="Pfam" id="PF00005">
    <property type="entry name" value="ABC_tran"/>
    <property type="match status" value="1"/>
</dbReference>
<dbReference type="InterPro" id="IPR027417">
    <property type="entry name" value="P-loop_NTPase"/>
</dbReference>
<dbReference type="AlphaFoldDB" id="A0A9X8XHB3"/>
<evidence type="ECO:0000256" key="1">
    <source>
        <dbReference type="ARBA" id="ARBA00004651"/>
    </source>
</evidence>
<dbReference type="GO" id="GO:0005886">
    <property type="term" value="C:plasma membrane"/>
    <property type="evidence" value="ECO:0007669"/>
    <property type="project" value="UniProtKB-SubCell"/>
</dbReference>
<dbReference type="InterPro" id="IPR003439">
    <property type="entry name" value="ABC_transporter-like_ATP-bd"/>
</dbReference>
<evidence type="ECO:0000256" key="3">
    <source>
        <dbReference type="ARBA" id="ARBA00022741"/>
    </source>
</evidence>
<feature type="domain" description="ABC transmembrane type-1" evidence="9">
    <location>
        <begin position="26"/>
        <end position="313"/>
    </location>
</feature>
<feature type="transmembrane region" description="Helical" evidence="7">
    <location>
        <begin position="252"/>
        <end position="275"/>
    </location>
</feature>
<dbReference type="EMBL" id="CABEIY010000005">
    <property type="protein sequence ID" value="VTT23119.1"/>
    <property type="molecule type" value="Genomic_DNA"/>
</dbReference>
<keyword evidence="5 7" id="KW-1133">Transmembrane helix</keyword>
<reference evidence="10 12" key="1">
    <citation type="submission" date="2018-06" db="EMBL/GenBank/DDBJ databases">
        <authorList>
            <consortium name="Pathogen Informatics"/>
            <person name="Doyle S."/>
        </authorList>
    </citation>
    <scope>NUCLEOTIDE SEQUENCE [LARGE SCALE GENOMIC DNA]</scope>
    <source>
        <strain evidence="10 12">NCTC11564</strain>
    </source>
</reference>
<dbReference type="Gene3D" id="1.20.1560.10">
    <property type="entry name" value="ABC transporter type 1, transmembrane domain"/>
    <property type="match status" value="1"/>
</dbReference>
<reference evidence="11 13" key="2">
    <citation type="submission" date="2019-05" db="EMBL/GenBank/DDBJ databases">
        <authorList>
            <consortium name="Pathogen Informatics"/>
        </authorList>
    </citation>
    <scope>NUCLEOTIDE SEQUENCE [LARGE SCALE GENOMIC DNA]</scope>
    <source>
        <strain evidence="11 13">NCTC11557</strain>
    </source>
</reference>
<dbReference type="RefSeq" id="WP_012767171.1">
    <property type="nucleotide sequence ID" value="NZ_CABEIS010000003.1"/>
</dbReference>
<dbReference type="GO" id="GO:0016887">
    <property type="term" value="F:ATP hydrolysis activity"/>
    <property type="evidence" value="ECO:0007669"/>
    <property type="project" value="InterPro"/>
</dbReference>
<dbReference type="SUPFAM" id="SSF52540">
    <property type="entry name" value="P-loop containing nucleoside triphosphate hydrolases"/>
    <property type="match status" value="1"/>
</dbReference>
<dbReference type="InterPro" id="IPR003593">
    <property type="entry name" value="AAA+_ATPase"/>
</dbReference>
<evidence type="ECO:0000256" key="5">
    <source>
        <dbReference type="ARBA" id="ARBA00022989"/>
    </source>
</evidence>
<comment type="caution">
    <text evidence="10">The sequence shown here is derived from an EMBL/GenBank/DDBJ whole genome shotgun (WGS) entry which is preliminary data.</text>
</comment>
<dbReference type="PROSITE" id="PS00211">
    <property type="entry name" value="ABC_TRANSPORTER_1"/>
    <property type="match status" value="1"/>
</dbReference>
<keyword evidence="2 7" id="KW-0812">Transmembrane</keyword>
<dbReference type="GO" id="GO:0005524">
    <property type="term" value="F:ATP binding"/>
    <property type="evidence" value="ECO:0007669"/>
    <property type="project" value="UniProtKB-KW"/>
</dbReference>
<dbReference type="PROSITE" id="PS50893">
    <property type="entry name" value="ABC_TRANSPORTER_2"/>
    <property type="match status" value="1"/>
</dbReference>
<dbReference type="GO" id="GO:0015421">
    <property type="term" value="F:ABC-type oligopeptide transporter activity"/>
    <property type="evidence" value="ECO:0007669"/>
    <property type="project" value="TreeGrafter"/>
</dbReference>
<evidence type="ECO:0000313" key="13">
    <source>
        <dbReference type="Proteomes" id="UP000339049"/>
    </source>
</evidence>
<dbReference type="SUPFAM" id="SSF90123">
    <property type="entry name" value="ABC transporter transmembrane region"/>
    <property type="match status" value="1"/>
</dbReference>
<dbReference type="PROSITE" id="PS50929">
    <property type="entry name" value="ABC_TM1F"/>
    <property type="match status" value="1"/>
</dbReference>
<keyword evidence="4 10" id="KW-0067">ATP-binding</keyword>
<evidence type="ECO:0000256" key="6">
    <source>
        <dbReference type="ARBA" id="ARBA00023136"/>
    </source>
</evidence>
<feature type="transmembrane region" description="Helical" evidence="7">
    <location>
        <begin position="151"/>
        <end position="177"/>
    </location>
</feature>
<dbReference type="Proteomes" id="UP000339049">
    <property type="component" value="Unassembled WGS sequence"/>
</dbReference>
<evidence type="ECO:0000256" key="4">
    <source>
        <dbReference type="ARBA" id="ARBA00022840"/>
    </source>
</evidence>
<keyword evidence="6 7" id="KW-0472">Membrane</keyword>
<feature type="domain" description="ABC transporter" evidence="8">
    <location>
        <begin position="349"/>
        <end position="585"/>
    </location>
</feature>
<dbReference type="InterPro" id="IPR039421">
    <property type="entry name" value="Type_1_exporter"/>
</dbReference>
<evidence type="ECO:0000313" key="12">
    <source>
        <dbReference type="Proteomes" id="UP000254559"/>
    </source>
</evidence>